<gene>
    <name evidence="1" type="ORF">F5148DRAFT_439056</name>
</gene>
<evidence type="ECO:0000313" key="1">
    <source>
        <dbReference type="EMBL" id="KAI9511058.1"/>
    </source>
</evidence>
<dbReference type="Proteomes" id="UP001207468">
    <property type="component" value="Unassembled WGS sequence"/>
</dbReference>
<accession>A0ACC0UHM5</accession>
<sequence length="522" mass="56555">MRSFARSVLLAAILTRAYAAVGPTAELTVINTNIAPDGFTRSAALVDGTFPGPLINGNKGDTFSLNVFNGLTDTTLDLVTSIHWHGIFQTHTNYVDGAAFVNQCPIIPLESFNYVFNSGEQTGTYWYHSHYKAQYCDGVRGALVIYDPNDPQAPLYDVDNEETVVTLADWYHYVSTEAPLVPVFNSTLINGLGRYPGGPQAPLAVVNVVPGQRYRLRLVSISCDPGYDFSIDSHQLTVIEVDGNNVQPLLVDSLEIFAGQRYSVVLNANQPVDNYWIRALPNFQGQSFNGFTNLAILRYAGAPAQDPSNDPTVNIPTSLLPLNETDLHPLVPTPVPGNPVPGGADININLNVTLSDDFTQFLVNGVSFDGPEIPVLLQILNGANASELVPAGSIYPLGANMSVELSIPAGVPGGPHPVHLHGHSFHVVRSAGNSTYNYDDPVIRDVVSIGDTGDDVTIRFFTDNPGPWFFHCHIDWHLEKGFAVVFAEDVPEVSSTVFPTAQWDGLCPAYDQFVGLNTTSSK</sequence>
<dbReference type="EMBL" id="JAGFNK010000028">
    <property type="protein sequence ID" value="KAI9511058.1"/>
    <property type="molecule type" value="Genomic_DNA"/>
</dbReference>
<reference evidence="1" key="1">
    <citation type="submission" date="2021-03" db="EMBL/GenBank/DDBJ databases">
        <title>Evolutionary priming and transition to the ectomycorrhizal habit in an iconic lineage of mushroom-forming fungi: is preadaptation a requirement?</title>
        <authorList>
            <consortium name="DOE Joint Genome Institute"/>
            <person name="Looney B.P."/>
            <person name="Miyauchi S."/>
            <person name="Morin E."/>
            <person name="Drula E."/>
            <person name="Courty P.E."/>
            <person name="Chicoki N."/>
            <person name="Fauchery L."/>
            <person name="Kohler A."/>
            <person name="Kuo A."/>
            <person name="LaButti K."/>
            <person name="Pangilinan J."/>
            <person name="Lipzen A."/>
            <person name="Riley R."/>
            <person name="Andreopoulos W."/>
            <person name="He G."/>
            <person name="Johnson J."/>
            <person name="Barry K.W."/>
            <person name="Grigoriev I.V."/>
            <person name="Nagy L."/>
            <person name="Hibbett D."/>
            <person name="Henrissat B."/>
            <person name="Matheny P.B."/>
            <person name="Labbe J."/>
            <person name="Martin A.F."/>
        </authorList>
    </citation>
    <scope>NUCLEOTIDE SEQUENCE</scope>
    <source>
        <strain evidence="1">BPL698</strain>
    </source>
</reference>
<evidence type="ECO:0000313" key="2">
    <source>
        <dbReference type="Proteomes" id="UP001207468"/>
    </source>
</evidence>
<proteinExistence type="predicted"/>
<comment type="caution">
    <text evidence="1">The sequence shown here is derived from an EMBL/GenBank/DDBJ whole genome shotgun (WGS) entry which is preliminary data.</text>
</comment>
<organism evidence="1 2">
    <name type="scientific">Russula earlei</name>
    <dbReference type="NCBI Taxonomy" id="71964"/>
    <lineage>
        <taxon>Eukaryota</taxon>
        <taxon>Fungi</taxon>
        <taxon>Dikarya</taxon>
        <taxon>Basidiomycota</taxon>
        <taxon>Agaricomycotina</taxon>
        <taxon>Agaricomycetes</taxon>
        <taxon>Russulales</taxon>
        <taxon>Russulaceae</taxon>
        <taxon>Russula</taxon>
    </lineage>
</organism>
<protein>
    <submittedName>
        <fullName evidence="1">Laccase</fullName>
    </submittedName>
</protein>
<name>A0ACC0UHM5_9AGAM</name>
<keyword evidence="2" id="KW-1185">Reference proteome</keyword>